<dbReference type="PANTHER" id="PTHR45658">
    <property type="entry name" value="GATA TRANSCRIPTION FACTOR"/>
    <property type="match status" value="1"/>
</dbReference>
<evidence type="ECO:0000256" key="4">
    <source>
        <dbReference type="PROSITE-ProRule" id="PRU00094"/>
    </source>
</evidence>
<organism evidence="8">
    <name type="scientific">Chaetomium thermophilum (strain DSM 1495 / CBS 144.50 / IMI 039719)</name>
    <name type="common">Thermochaetoides thermophila</name>
    <dbReference type="NCBI Taxonomy" id="759272"/>
    <lineage>
        <taxon>Eukaryota</taxon>
        <taxon>Fungi</taxon>
        <taxon>Dikarya</taxon>
        <taxon>Ascomycota</taxon>
        <taxon>Pezizomycotina</taxon>
        <taxon>Sordariomycetes</taxon>
        <taxon>Sordariomycetidae</taxon>
        <taxon>Sordariales</taxon>
        <taxon>Chaetomiaceae</taxon>
        <taxon>Thermochaetoides</taxon>
    </lineage>
</organism>
<feature type="compositionally biased region" description="Low complexity" evidence="5">
    <location>
        <begin position="213"/>
        <end position="225"/>
    </location>
</feature>
<dbReference type="eggNOG" id="KOG1601">
    <property type="taxonomic scope" value="Eukaryota"/>
</dbReference>
<proteinExistence type="predicted"/>
<dbReference type="GO" id="GO:0006355">
    <property type="term" value="P:regulation of DNA-templated transcription"/>
    <property type="evidence" value="ECO:0007669"/>
    <property type="project" value="InterPro"/>
</dbReference>
<evidence type="ECO:0000256" key="1">
    <source>
        <dbReference type="ARBA" id="ARBA00022723"/>
    </source>
</evidence>
<feature type="compositionally biased region" description="Polar residues" evidence="5">
    <location>
        <begin position="111"/>
        <end position="125"/>
    </location>
</feature>
<feature type="compositionally biased region" description="Basic and acidic residues" evidence="5">
    <location>
        <begin position="164"/>
        <end position="176"/>
    </location>
</feature>
<sequence>MATALVSPSGPYHHQHHNSFSAGYPHSAPPSSGVPGMISPVEPRRPSDDSSDHARAHAHRQSLPSISEVIGNVKSSFGTPSAAPIPPPPSLPSPFSSAPSRPLGNVGAPDKTQSPRTLLPTSTSFPRPDPLPAFSDPARSALPTRPIPPPLNTYPSQQPSPPVKLEHAEVDQRHPEQQPPLSATIRQPPPPPPPPQPITGLYGETGRLPPGQLPLSAAPAYPLSPRHSGPPLTSPYETQRPASYHEGVTDSQNARPADYKSALDKHFATWGYEEALRQVASSCRTGYHFAEAYIAAAREQQGSHPIPSRMPTENEVTSLLNNFMLALKKLEEIRDMIQQNRLQTDRSREGGSKEGEDVSMYGEAVKQTYPPVTTEVKKRRGRAAPPGRCHSCNRIDTPEWRRGPDGARTLCNACGLHYAKLERKRQLDSRSALRPKPADGAAK</sequence>
<dbReference type="InterPro" id="IPR000679">
    <property type="entry name" value="Znf_GATA"/>
</dbReference>
<evidence type="ECO:0000256" key="2">
    <source>
        <dbReference type="ARBA" id="ARBA00022771"/>
    </source>
</evidence>
<dbReference type="InterPro" id="IPR013088">
    <property type="entry name" value="Znf_NHR/GATA"/>
</dbReference>
<feature type="domain" description="GATA-type" evidence="6">
    <location>
        <begin position="388"/>
        <end position="427"/>
    </location>
</feature>
<keyword evidence="3" id="KW-0862">Zinc</keyword>
<feature type="compositionally biased region" description="Pro residues" evidence="5">
    <location>
        <begin position="145"/>
        <end position="162"/>
    </location>
</feature>
<accession>G0SDN2</accession>
<dbReference type="RefSeq" id="XP_006695578.1">
    <property type="nucleotide sequence ID" value="XM_006695515.1"/>
</dbReference>
<protein>
    <submittedName>
        <fullName evidence="7">Putative sequence-specific DNA binding protein</fullName>
    </submittedName>
</protein>
<dbReference type="GO" id="GO:0043565">
    <property type="term" value="F:sequence-specific DNA binding"/>
    <property type="evidence" value="ECO:0007669"/>
    <property type="project" value="InterPro"/>
</dbReference>
<keyword evidence="1" id="KW-0479">Metal-binding</keyword>
<evidence type="ECO:0000313" key="7">
    <source>
        <dbReference type="EMBL" id="EGS18633.1"/>
    </source>
</evidence>
<dbReference type="HOGENOM" id="CLU_029475_0_0_1"/>
<dbReference type="STRING" id="759272.G0SDN2"/>
<keyword evidence="2 4" id="KW-0863">Zinc-finger</keyword>
<evidence type="ECO:0000313" key="8">
    <source>
        <dbReference type="Proteomes" id="UP000008066"/>
    </source>
</evidence>
<dbReference type="KEGG" id="cthr:CTHT_0052380"/>
<dbReference type="PROSITE" id="PS00344">
    <property type="entry name" value="GATA_ZN_FINGER_1"/>
    <property type="match status" value="1"/>
</dbReference>
<dbReference type="SMART" id="SM00401">
    <property type="entry name" value="ZnF_GATA"/>
    <property type="match status" value="1"/>
</dbReference>
<dbReference type="SUPFAM" id="SSF57716">
    <property type="entry name" value="Glucocorticoid receptor-like (DNA-binding domain)"/>
    <property type="match status" value="1"/>
</dbReference>
<keyword evidence="8" id="KW-1185">Reference proteome</keyword>
<feature type="compositionally biased region" description="Basic and acidic residues" evidence="5">
    <location>
        <begin position="42"/>
        <end position="55"/>
    </location>
</feature>
<dbReference type="AlphaFoldDB" id="G0SDN2"/>
<dbReference type="OMA" id="HYATRAH"/>
<dbReference type="CDD" id="cd00202">
    <property type="entry name" value="ZnF_GATA"/>
    <property type="match status" value="1"/>
</dbReference>
<dbReference type="Proteomes" id="UP000008066">
    <property type="component" value="Unassembled WGS sequence"/>
</dbReference>
<evidence type="ECO:0000256" key="5">
    <source>
        <dbReference type="SAM" id="MobiDB-lite"/>
    </source>
</evidence>
<evidence type="ECO:0000259" key="6">
    <source>
        <dbReference type="PROSITE" id="PS50114"/>
    </source>
</evidence>
<feature type="compositionally biased region" description="Pro residues" evidence="5">
    <location>
        <begin position="187"/>
        <end position="197"/>
    </location>
</feature>
<dbReference type="EMBL" id="GL988045">
    <property type="protein sequence ID" value="EGS18633.1"/>
    <property type="molecule type" value="Genomic_DNA"/>
</dbReference>
<evidence type="ECO:0000256" key="3">
    <source>
        <dbReference type="ARBA" id="ARBA00022833"/>
    </source>
</evidence>
<dbReference type="InterPro" id="IPR051140">
    <property type="entry name" value="GATA_TF"/>
</dbReference>
<feature type="compositionally biased region" description="Low complexity" evidence="5">
    <location>
        <begin position="93"/>
        <end position="102"/>
    </location>
</feature>
<name>G0SDN2_CHATD</name>
<dbReference type="Gene3D" id="3.30.50.10">
    <property type="entry name" value="Erythroid Transcription Factor GATA-1, subunit A"/>
    <property type="match status" value="1"/>
</dbReference>
<feature type="region of interest" description="Disordered" evidence="5">
    <location>
        <begin position="1"/>
        <end position="257"/>
    </location>
</feature>
<reference evidence="7 8" key="1">
    <citation type="journal article" date="2011" name="Cell">
        <title>Insight into structure and assembly of the nuclear pore complex by utilizing the genome of a eukaryotic thermophile.</title>
        <authorList>
            <person name="Amlacher S."/>
            <person name="Sarges P."/>
            <person name="Flemming D."/>
            <person name="van Noort V."/>
            <person name="Kunze R."/>
            <person name="Devos D.P."/>
            <person name="Arumugam M."/>
            <person name="Bork P."/>
            <person name="Hurt E."/>
        </authorList>
    </citation>
    <scope>NUCLEOTIDE SEQUENCE [LARGE SCALE GENOMIC DNA]</scope>
    <source>
        <strain evidence="8">DSM 1495 / CBS 144.50 / IMI 039719</strain>
    </source>
</reference>
<dbReference type="GO" id="GO:0008270">
    <property type="term" value="F:zinc ion binding"/>
    <property type="evidence" value="ECO:0007669"/>
    <property type="project" value="UniProtKB-KW"/>
</dbReference>
<dbReference type="OrthoDB" id="2162994at2759"/>
<dbReference type="GeneID" id="18259276"/>
<dbReference type="Pfam" id="PF00320">
    <property type="entry name" value="GATA"/>
    <property type="match status" value="1"/>
</dbReference>
<dbReference type="PROSITE" id="PS50114">
    <property type="entry name" value="GATA_ZN_FINGER_2"/>
    <property type="match status" value="1"/>
</dbReference>
<gene>
    <name evidence="7" type="ORF">CTHT_0052380</name>
</gene>
<feature type="compositionally biased region" description="Pro residues" evidence="5">
    <location>
        <begin position="83"/>
        <end position="92"/>
    </location>
</feature>